<dbReference type="GeneID" id="78526378"/>
<evidence type="ECO:0000313" key="1">
    <source>
        <dbReference type="EMBL" id="GAN12451.1"/>
    </source>
</evidence>
<protein>
    <submittedName>
        <fullName evidence="1">DNA, contig: SP610</fullName>
    </submittedName>
</protein>
<dbReference type="AlphaFoldDB" id="A0A0C9MP16"/>
<keyword evidence="2" id="KW-1185">Reference proteome</keyword>
<reference evidence="1 2" key="1">
    <citation type="submission" date="2014-08" db="EMBL/GenBank/DDBJ databases">
        <title>Whole genome shotgun sequence of Sphingomonas paucimobilis NBRC 13935.</title>
        <authorList>
            <person name="Hosoyama A."/>
            <person name="Hashimoto M."/>
            <person name="Hosoyama Y."/>
            <person name="Noguchi M."/>
            <person name="Uohara A."/>
            <person name="Ohji S."/>
            <person name="Katano-Makiyama Y."/>
            <person name="Ichikawa N."/>
            <person name="Kimura A."/>
            <person name="Yamazoe A."/>
            <person name="Fujita N."/>
        </authorList>
    </citation>
    <scope>NUCLEOTIDE SEQUENCE [LARGE SCALE GENOMIC DNA]</scope>
    <source>
        <strain evidence="1 2">NBRC 13935</strain>
    </source>
</reference>
<dbReference type="EMBL" id="BBJS01000010">
    <property type="protein sequence ID" value="GAN12451.1"/>
    <property type="molecule type" value="Genomic_DNA"/>
</dbReference>
<evidence type="ECO:0000313" key="2">
    <source>
        <dbReference type="Proteomes" id="UP000032025"/>
    </source>
</evidence>
<dbReference type="Proteomes" id="UP000032025">
    <property type="component" value="Unassembled WGS sequence"/>
</dbReference>
<organism evidence="1 2">
    <name type="scientific">Sphingomonas paucimobilis NBRC 13935</name>
    <dbReference type="NCBI Taxonomy" id="1219050"/>
    <lineage>
        <taxon>Bacteria</taxon>
        <taxon>Pseudomonadati</taxon>
        <taxon>Pseudomonadota</taxon>
        <taxon>Alphaproteobacteria</taxon>
        <taxon>Sphingomonadales</taxon>
        <taxon>Sphingomonadaceae</taxon>
        <taxon>Sphingomonas</taxon>
    </lineage>
</organism>
<proteinExistence type="predicted"/>
<name>A0A0C9MP16_SPHPI</name>
<gene>
    <name evidence="1" type="ORF">SP6_10_00310</name>
</gene>
<comment type="caution">
    <text evidence="1">The sequence shown here is derived from an EMBL/GenBank/DDBJ whole genome shotgun (WGS) entry which is preliminary data.</text>
</comment>
<sequence>MASMETRIGVAQAVGLPLMRAEKLLDEAFVLLAQASAAAVEGRRSARLPLHAGHDAIDQVVAAQQTLMVARKAVHTAHYGFRDIADGMAVPARAYGDHGDTPRENVIPVVPGNAGAHLAIVQDVA</sequence>
<dbReference type="RefSeq" id="WP_042468429.1">
    <property type="nucleotide sequence ID" value="NZ_BBJS01000010.1"/>
</dbReference>
<accession>A0A0C9MP16</accession>